<evidence type="ECO:0000256" key="1">
    <source>
        <dbReference type="SAM" id="MobiDB-lite"/>
    </source>
</evidence>
<proteinExistence type="predicted"/>
<feature type="compositionally biased region" description="Low complexity" evidence="1">
    <location>
        <begin position="318"/>
        <end position="327"/>
    </location>
</feature>
<protein>
    <submittedName>
        <fullName evidence="2">Uncharacterized protein</fullName>
    </submittedName>
</protein>
<comment type="caution">
    <text evidence="2">The sequence shown here is derived from an EMBL/GenBank/DDBJ whole genome shotgun (WGS) entry which is preliminary data.</text>
</comment>
<gene>
    <name evidence="2" type="ORF">CRENBAI_001897</name>
</gene>
<reference evidence="2 3" key="1">
    <citation type="submission" date="2021-06" db="EMBL/GenBank/DDBJ databases">
        <authorList>
            <person name="Palmer J.M."/>
        </authorList>
    </citation>
    <scope>NUCLEOTIDE SEQUENCE [LARGE SCALE GENOMIC DNA]</scope>
    <source>
        <strain evidence="2 3">MEX-2019</strain>
        <tissue evidence="2">Muscle</tissue>
    </source>
</reference>
<organism evidence="2 3">
    <name type="scientific">Crenichthys baileyi</name>
    <name type="common">White River springfish</name>
    <dbReference type="NCBI Taxonomy" id="28760"/>
    <lineage>
        <taxon>Eukaryota</taxon>
        <taxon>Metazoa</taxon>
        <taxon>Chordata</taxon>
        <taxon>Craniata</taxon>
        <taxon>Vertebrata</taxon>
        <taxon>Euteleostomi</taxon>
        <taxon>Actinopterygii</taxon>
        <taxon>Neopterygii</taxon>
        <taxon>Teleostei</taxon>
        <taxon>Neoteleostei</taxon>
        <taxon>Acanthomorphata</taxon>
        <taxon>Ovalentaria</taxon>
        <taxon>Atherinomorphae</taxon>
        <taxon>Cyprinodontiformes</taxon>
        <taxon>Goodeidae</taxon>
        <taxon>Crenichthys</taxon>
    </lineage>
</organism>
<keyword evidence="3" id="KW-1185">Reference proteome</keyword>
<dbReference type="EMBL" id="JAHHUM010000105">
    <property type="protein sequence ID" value="KAK5622543.1"/>
    <property type="molecule type" value="Genomic_DNA"/>
</dbReference>
<evidence type="ECO:0000313" key="3">
    <source>
        <dbReference type="Proteomes" id="UP001311232"/>
    </source>
</evidence>
<evidence type="ECO:0000313" key="2">
    <source>
        <dbReference type="EMBL" id="KAK5622543.1"/>
    </source>
</evidence>
<dbReference type="Proteomes" id="UP001311232">
    <property type="component" value="Unassembled WGS sequence"/>
</dbReference>
<feature type="compositionally biased region" description="Pro residues" evidence="1">
    <location>
        <begin position="50"/>
        <end position="67"/>
    </location>
</feature>
<feature type="region of interest" description="Disordered" evidence="1">
    <location>
        <begin position="28"/>
        <end position="76"/>
    </location>
</feature>
<dbReference type="AlphaFoldDB" id="A0AAV9SN85"/>
<name>A0AAV9SN85_9TELE</name>
<feature type="region of interest" description="Disordered" evidence="1">
    <location>
        <begin position="318"/>
        <end position="353"/>
    </location>
</feature>
<sequence>MRAGPGFSTAGTKTTLLPLEPRFDYGAGSLLSKPGGGHTREAEECDPPVFLEPPPGHPFYEGGPPPRSASRGTVSDRHAMLKRRVNHTAPQHPEIFGYQGGSHPPPKPLAPRSFLTTSVTSPGCERSNPKSPASVFLRGKCVIGQDGGNPRVLLPPPGGPDGFARIASGRPGVPSPCLTKLPPGPSFLPLPQPGARSTLGPKRYPVSRLRSPTSQPQPIGLLPFFSLTASLTAGIHHRVFGIAAVTGQPQTLRPQLRAAASTIDAENMVHSDSMSPTSPGIWSKLSRRWELNTSLAEGSSRPSLCAWACQVCPAFSSSSGSNSPPGGDQWTAQPLSSPECPKHAAEGLAPGWDPGSAVPGYVTGLDLMVVMKDS</sequence>
<accession>A0AAV9SN85</accession>